<proteinExistence type="predicted"/>
<gene>
    <name evidence="9" type="ORF">DENOEST_1024</name>
</gene>
<keyword evidence="10" id="KW-1185">Reference proteome</keyword>
<dbReference type="Pfam" id="PF18083">
    <property type="entry name" value="PutA_N"/>
    <property type="match status" value="1"/>
</dbReference>
<dbReference type="PANTHER" id="PTHR42862">
    <property type="entry name" value="DELTA-1-PYRROLINE-5-CARBOXYLATE DEHYDROGENASE 1, ISOFORM A-RELATED"/>
    <property type="match status" value="1"/>
</dbReference>
<evidence type="ECO:0000256" key="4">
    <source>
        <dbReference type="ARBA" id="ARBA00023027"/>
    </source>
</evidence>
<evidence type="ECO:0000313" key="10">
    <source>
        <dbReference type="Proteomes" id="UP000515733"/>
    </source>
</evidence>
<dbReference type="RefSeq" id="WP_145772072.1">
    <property type="nucleotide sequence ID" value="NZ_NCXS01000026.1"/>
</dbReference>
<dbReference type="InterPro" id="IPR015590">
    <property type="entry name" value="Aldehyde_DH_dom"/>
</dbReference>
<dbReference type="AlphaFoldDB" id="A0A6S6XZ62"/>
<dbReference type="InterPro" id="IPR050485">
    <property type="entry name" value="Proline_metab_enzyme"/>
</dbReference>
<dbReference type="InterPro" id="IPR029041">
    <property type="entry name" value="FAD-linked_oxidoreductase-like"/>
</dbReference>
<comment type="catalytic activity">
    <reaction evidence="5">
        <text>L-glutamate 5-semialdehyde + NAD(+) + H2O = L-glutamate + NADH + 2 H(+)</text>
        <dbReference type="Rhea" id="RHEA:30235"/>
        <dbReference type="ChEBI" id="CHEBI:15377"/>
        <dbReference type="ChEBI" id="CHEBI:15378"/>
        <dbReference type="ChEBI" id="CHEBI:29985"/>
        <dbReference type="ChEBI" id="CHEBI:57540"/>
        <dbReference type="ChEBI" id="CHEBI:57945"/>
        <dbReference type="ChEBI" id="CHEBI:58066"/>
        <dbReference type="EC" id="1.2.1.88"/>
    </reaction>
</comment>
<feature type="domain" description="Aldehyde dehydrogenase" evidence="6">
    <location>
        <begin position="480"/>
        <end position="938"/>
    </location>
</feature>
<dbReference type="GO" id="GO:0003700">
    <property type="term" value="F:DNA-binding transcription factor activity"/>
    <property type="evidence" value="ECO:0007669"/>
    <property type="project" value="InterPro"/>
</dbReference>
<evidence type="ECO:0000259" key="6">
    <source>
        <dbReference type="Pfam" id="PF00171"/>
    </source>
</evidence>
<dbReference type="InterPro" id="IPR016160">
    <property type="entry name" value="Ald_DH_CS_CYS"/>
</dbReference>
<dbReference type="InterPro" id="IPR041514">
    <property type="entry name" value="PutA_N"/>
</dbReference>
<dbReference type="InterPro" id="IPR025703">
    <property type="entry name" value="Bifunct_PutA"/>
</dbReference>
<comment type="pathway">
    <text evidence="1">Amino-acid degradation; L-proline degradation into L-glutamate; L-glutamate from L-proline: step 2/2.</text>
</comment>
<protein>
    <recommendedName>
        <fullName evidence="2">L-glutamate gamma-semialdehyde dehydrogenase</fullName>
        <ecNumber evidence="2">1.2.1.88</ecNumber>
    </recommendedName>
</protein>
<evidence type="ECO:0000256" key="2">
    <source>
        <dbReference type="ARBA" id="ARBA00012884"/>
    </source>
</evidence>
<evidence type="ECO:0000256" key="3">
    <source>
        <dbReference type="ARBA" id="ARBA00023002"/>
    </source>
</evidence>
<dbReference type="PANTHER" id="PTHR42862:SF1">
    <property type="entry name" value="DELTA-1-PYRROLINE-5-CARBOXYLATE DEHYDROGENASE 2, ISOFORM A-RELATED"/>
    <property type="match status" value="1"/>
</dbReference>
<dbReference type="Gene3D" id="3.40.309.10">
    <property type="entry name" value="Aldehyde Dehydrogenase, Chain A, domain 2"/>
    <property type="match status" value="1"/>
</dbReference>
<dbReference type="Pfam" id="PF00171">
    <property type="entry name" value="Aldedh"/>
    <property type="match status" value="1"/>
</dbReference>
<dbReference type="SUPFAM" id="SSF53720">
    <property type="entry name" value="ALDH-like"/>
    <property type="match status" value="1"/>
</dbReference>
<reference evidence="9 10" key="1">
    <citation type="submission" date="2020-03" db="EMBL/GenBank/DDBJ databases">
        <authorList>
            <consortium name="Genoscope - CEA"/>
            <person name="William W."/>
        </authorList>
    </citation>
    <scope>NUCLEOTIDE SEQUENCE [LARGE SCALE GENOMIC DNA]</scope>
    <source>
        <strain evidence="10">DSM 16959</strain>
    </source>
</reference>
<evidence type="ECO:0000259" key="7">
    <source>
        <dbReference type="Pfam" id="PF01619"/>
    </source>
</evidence>
<dbReference type="PIRSF" id="PIRSF000197">
    <property type="entry name" value="Bifunct_PutA"/>
    <property type="match status" value="1"/>
</dbReference>
<organism evidence="9 10">
    <name type="scientific">Denitratisoma oestradiolicum</name>
    <dbReference type="NCBI Taxonomy" id="311182"/>
    <lineage>
        <taxon>Bacteria</taxon>
        <taxon>Pseudomonadati</taxon>
        <taxon>Pseudomonadota</taxon>
        <taxon>Betaproteobacteria</taxon>
        <taxon>Nitrosomonadales</taxon>
        <taxon>Sterolibacteriaceae</taxon>
        <taxon>Denitratisoma</taxon>
    </lineage>
</organism>
<accession>A0A6S6XZ62</accession>
<dbReference type="InterPro" id="IPR002872">
    <property type="entry name" value="Proline_DH_dom"/>
</dbReference>
<dbReference type="Pfam" id="PF01619">
    <property type="entry name" value="Pro_dh"/>
    <property type="match status" value="1"/>
</dbReference>
<dbReference type="Proteomes" id="UP000515733">
    <property type="component" value="Chromosome"/>
</dbReference>
<dbReference type="InterPro" id="IPR016162">
    <property type="entry name" value="Ald_DH_N"/>
</dbReference>
<dbReference type="GO" id="GO:0004657">
    <property type="term" value="F:proline dehydrogenase activity"/>
    <property type="evidence" value="ECO:0007669"/>
    <property type="project" value="InterPro"/>
</dbReference>
<evidence type="ECO:0000259" key="8">
    <source>
        <dbReference type="Pfam" id="PF18083"/>
    </source>
</evidence>
<evidence type="ECO:0000256" key="1">
    <source>
        <dbReference type="ARBA" id="ARBA00004786"/>
    </source>
</evidence>
<evidence type="ECO:0000256" key="5">
    <source>
        <dbReference type="ARBA" id="ARBA00048142"/>
    </source>
</evidence>
<dbReference type="EC" id="1.2.1.88" evidence="2"/>
<dbReference type="PROSITE" id="PS00070">
    <property type="entry name" value="ALDEHYDE_DEHYDR_CYS"/>
    <property type="match status" value="1"/>
</dbReference>
<dbReference type="EMBL" id="LR778301">
    <property type="protein sequence ID" value="CAB1368189.1"/>
    <property type="molecule type" value="Genomic_DNA"/>
</dbReference>
<name>A0A6S6XZ62_9PROT</name>
<dbReference type="Gene3D" id="3.20.20.220">
    <property type="match status" value="1"/>
</dbReference>
<evidence type="ECO:0000313" key="9">
    <source>
        <dbReference type="EMBL" id="CAB1368189.1"/>
    </source>
</evidence>
<feature type="domain" description="Proline utilization A N-terminal" evidence="8">
    <location>
        <begin position="13"/>
        <end position="89"/>
    </location>
</feature>
<dbReference type="GO" id="GO:0009898">
    <property type="term" value="C:cytoplasmic side of plasma membrane"/>
    <property type="evidence" value="ECO:0007669"/>
    <property type="project" value="TreeGrafter"/>
</dbReference>
<dbReference type="OrthoDB" id="6187633at2"/>
<keyword evidence="4" id="KW-0520">NAD</keyword>
<dbReference type="GO" id="GO:0010133">
    <property type="term" value="P:L-proline catabolic process to L-glutamate"/>
    <property type="evidence" value="ECO:0007669"/>
    <property type="project" value="InterPro"/>
</dbReference>
<dbReference type="InterPro" id="IPR016161">
    <property type="entry name" value="Ald_DH/histidinol_DH"/>
</dbReference>
<dbReference type="Gene3D" id="3.40.605.10">
    <property type="entry name" value="Aldehyde Dehydrogenase, Chain A, domain 1"/>
    <property type="match status" value="1"/>
</dbReference>
<keyword evidence="3" id="KW-0560">Oxidoreductase</keyword>
<sequence>MDDRRTVGVGITEAEIMDIGLALHCRAASSTPRLYRGLLGRLLRRTMEDEGVRHALFQFIDTLPRLSRGRDIGAHLGAYLDQAGAAGWPRALLRLGEQPLLAPLVKWQTGRWGRQLLCPENARALGRVIGALAPARTSFDAVGEAVLTEAEADAYLARNLALLEWQAAAGVTPHLSLKLTALSPRCDPLDPAGSRRAVFSRLEPLMAAVERHGAGLTVDMEQHELKPLLQDLFLAMLEAWPGERWQPAIALQAYGPDAESDLSRLLAAGQRQGRRIGVRLVKGAYWDQERAWAAQRGWSAPVFADKAATDACFENLTGELLRRHDSLYPAIASHNLRSQAVALAWVRHLGLAPECWEVQMLYGMGEPLRDALAAEGVPLRIYVPTGDLIGGMAYLIRRLLENTAQESVLRQTYVAGADATQLLSPPRLAAKEASTVAAPGFANAPLLDFSRPEPVAAMVQALAELRAGPELEIAPDTPVHEVRNPAAPEQVLARFPLADPAQGEAAVARALAAFAGWRATPAAQRATCLRRAAAAMLAERHHLAALMVLSVGKNWREADGDVAEAVDFLNYYADAMEALAGWWDTISFPGEANRLGYEPRGPALVIAPWNFPLAILTGMAAAALVAGNPVILKPSRPGLLLGQALHRLLLEAGVPADACQLLPATGAVTEALAGHPDIAIIAFTGSRETGLGLLQAAHRPVPGQYQIKQVVCELGGKNAIVVDSDADLDEAVPAIVASAFGYQGQKCSACSRLIVVGDEAAAEAVARRVADALAVWSWGPPEDPAQVFGPMISAEARDKTLEYIAIGRQEGRLLYQGAVPGEGWYAPPCIFTGIQPHHRLAREEIFGPVLAVLAAPDFPAALKLAQAVDYGLTGGVFSRLPAHLALAAREFRVGDLYLNRKITGARVGAQPFGGTRLSGTGIQAGGPDYLKQFLWTRVVSENTQRHGYIGARSTLDSGEASWT</sequence>
<dbReference type="FunFam" id="3.40.309.10:FF:000005">
    <property type="entry name" value="1-pyrroline-5-carboxylate dehydrogenase 1"/>
    <property type="match status" value="1"/>
</dbReference>
<feature type="domain" description="Proline dehydrogenase" evidence="7">
    <location>
        <begin position="136"/>
        <end position="411"/>
    </location>
</feature>
<dbReference type="KEGG" id="doe:DENOEST_1024"/>
<dbReference type="GO" id="GO:0003842">
    <property type="term" value="F:L-glutamate gamma-semialdehyde dehydrogenase activity"/>
    <property type="evidence" value="ECO:0007669"/>
    <property type="project" value="UniProtKB-EC"/>
</dbReference>
<dbReference type="SUPFAM" id="SSF51730">
    <property type="entry name" value="FAD-linked oxidoreductase"/>
    <property type="match status" value="1"/>
</dbReference>
<dbReference type="InterPro" id="IPR016163">
    <property type="entry name" value="Ald_DH_C"/>
</dbReference>